<keyword evidence="3" id="KW-1185">Reference proteome</keyword>
<reference evidence="2" key="1">
    <citation type="journal article" date="2021" name="Mol. Ecol. Resour.">
        <title>Apolygus lucorum genome provides insights into omnivorousness and mesophyll feeding.</title>
        <authorList>
            <person name="Liu Y."/>
            <person name="Liu H."/>
            <person name="Wang H."/>
            <person name="Huang T."/>
            <person name="Liu B."/>
            <person name="Yang B."/>
            <person name="Yin L."/>
            <person name="Li B."/>
            <person name="Zhang Y."/>
            <person name="Zhang S."/>
            <person name="Jiang F."/>
            <person name="Zhang X."/>
            <person name="Ren Y."/>
            <person name="Wang B."/>
            <person name="Wang S."/>
            <person name="Lu Y."/>
            <person name="Wu K."/>
            <person name="Fan W."/>
            <person name="Wang G."/>
        </authorList>
    </citation>
    <scope>NUCLEOTIDE SEQUENCE</scope>
    <source>
        <strain evidence="2">12Hb</strain>
    </source>
</reference>
<evidence type="ECO:0000313" key="3">
    <source>
        <dbReference type="Proteomes" id="UP000466442"/>
    </source>
</evidence>
<feature type="region of interest" description="Disordered" evidence="1">
    <location>
        <begin position="1"/>
        <end position="20"/>
    </location>
</feature>
<dbReference type="Proteomes" id="UP000466442">
    <property type="component" value="Linkage Group LG1"/>
</dbReference>
<sequence length="229" mass="25238">MSACISAPVGSPKPTPEASPLLERGAPILELESDLADLMSVWSEDFDRTTGYVVPNPYYGRRRDPRDPGRQLRVLRHLRLPGWAIEIAGADRILQRAHAGRQRRRRARQARLALARGGQPPPPAPGSGSPKPTPEASPLLERGAPILELESVVPNPYYGRRRDPRDPGRQLRVLRHLRLPGWAIEIAGADRILQRAHAGRQRRRRARQARLALARGGQPPPPAPGSGGH</sequence>
<feature type="compositionally biased region" description="Pro residues" evidence="1">
    <location>
        <begin position="119"/>
        <end position="135"/>
    </location>
</feature>
<feature type="compositionally biased region" description="Basic residues" evidence="1">
    <location>
        <begin position="98"/>
        <end position="109"/>
    </location>
</feature>
<accession>A0A8S9Y7F4</accession>
<name>A0A8S9Y7F4_APOLU</name>
<organism evidence="2 3">
    <name type="scientific">Apolygus lucorum</name>
    <name type="common">Small green plant bug</name>
    <name type="synonym">Lygocoris lucorum</name>
    <dbReference type="NCBI Taxonomy" id="248454"/>
    <lineage>
        <taxon>Eukaryota</taxon>
        <taxon>Metazoa</taxon>
        <taxon>Ecdysozoa</taxon>
        <taxon>Arthropoda</taxon>
        <taxon>Hexapoda</taxon>
        <taxon>Insecta</taxon>
        <taxon>Pterygota</taxon>
        <taxon>Neoptera</taxon>
        <taxon>Paraneoptera</taxon>
        <taxon>Hemiptera</taxon>
        <taxon>Heteroptera</taxon>
        <taxon>Panheteroptera</taxon>
        <taxon>Cimicomorpha</taxon>
        <taxon>Miridae</taxon>
        <taxon>Mirini</taxon>
        <taxon>Apolygus</taxon>
    </lineage>
</organism>
<gene>
    <name evidence="2" type="ORF">GE061_001566</name>
</gene>
<dbReference type="AlphaFoldDB" id="A0A8S9Y7F4"/>
<protein>
    <submittedName>
        <fullName evidence="2">Uncharacterized protein</fullName>
    </submittedName>
</protein>
<evidence type="ECO:0000313" key="2">
    <source>
        <dbReference type="EMBL" id="KAF6217212.1"/>
    </source>
</evidence>
<evidence type="ECO:0000256" key="1">
    <source>
        <dbReference type="SAM" id="MobiDB-lite"/>
    </source>
</evidence>
<comment type="caution">
    <text evidence="2">The sequence shown here is derived from an EMBL/GenBank/DDBJ whole genome shotgun (WGS) entry which is preliminary data.</text>
</comment>
<feature type="region of interest" description="Disordered" evidence="1">
    <location>
        <begin position="199"/>
        <end position="229"/>
    </location>
</feature>
<feature type="region of interest" description="Disordered" evidence="1">
    <location>
        <begin position="98"/>
        <end position="144"/>
    </location>
</feature>
<proteinExistence type="predicted"/>
<feature type="compositionally biased region" description="Pro residues" evidence="1">
    <location>
        <begin position="218"/>
        <end position="229"/>
    </location>
</feature>
<feature type="compositionally biased region" description="Basic residues" evidence="1">
    <location>
        <begin position="199"/>
        <end position="208"/>
    </location>
</feature>
<dbReference type="EMBL" id="WIXP02000001">
    <property type="protein sequence ID" value="KAF6217212.1"/>
    <property type="molecule type" value="Genomic_DNA"/>
</dbReference>